<keyword evidence="2 7" id="KW-0999">Mitochondrion inner membrane</keyword>
<protein>
    <recommendedName>
        <fullName evidence="7">Ubiquinone biosynthesis protein COQ4 homolog, mitochondrial</fullName>
    </recommendedName>
    <alternativeName>
        <fullName evidence="7">4-hydroxy-3-methoxy-5-polyprenylbenzoate decarboxylase</fullName>
        <ecNumber evidence="7">4.1.1.130</ecNumber>
    </alternativeName>
    <alternativeName>
        <fullName evidence="7">Coenzyme Q biosynthesis protein 4 homolog</fullName>
    </alternativeName>
</protein>
<keyword evidence="6 7" id="KW-0456">Lyase</keyword>
<dbReference type="UniPathway" id="UPA00232"/>
<sequence>MFVNKTHVYRFCFRFLPRISCNKRLSTQTTSSSEKIEDELHLEHTSDNFTRSIYDDHIQTSLLQKALLTIGSSVLSITDPYRHDMVAVLGETTGYVAAKQIKEKMTQDPEGSSILRDKPRINSDTLDYQFLESLPHGSLGHAYMAFLKDNNVTPDTRRPVHFVDDPELAYVIQRYREVHDLNHTLLGMPTNMLGEVAVKWIEAMQTGLPMCVAGALLGPVRFRKKQREKYLKYYLPWAVNCGSQAKFLMNVYFEKRWQQNIRDLRNELNIPDFPVES</sequence>
<evidence type="ECO:0000256" key="1">
    <source>
        <dbReference type="ARBA" id="ARBA00022688"/>
    </source>
</evidence>
<dbReference type="OrthoDB" id="4249at2759"/>
<name>A0A4Y2LDM4_ARAVE</name>
<keyword evidence="3 7" id="KW-0862">Zinc</keyword>
<keyword evidence="1 7" id="KW-0831">Ubiquinone biosynthesis</keyword>
<keyword evidence="7" id="KW-0479">Metal-binding</keyword>
<evidence type="ECO:0000313" key="9">
    <source>
        <dbReference type="Proteomes" id="UP000499080"/>
    </source>
</evidence>
<keyword evidence="9" id="KW-1185">Reference proteome</keyword>
<dbReference type="GO" id="GO:0008270">
    <property type="term" value="F:zinc ion binding"/>
    <property type="evidence" value="ECO:0007669"/>
    <property type="project" value="UniProtKB-UniRule"/>
</dbReference>
<organism evidence="8 9">
    <name type="scientific">Araneus ventricosus</name>
    <name type="common">Orbweaver spider</name>
    <name type="synonym">Epeira ventricosa</name>
    <dbReference type="NCBI Taxonomy" id="182803"/>
    <lineage>
        <taxon>Eukaryota</taxon>
        <taxon>Metazoa</taxon>
        <taxon>Ecdysozoa</taxon>
        <taxon>Arthropoda</taxon>
        <taxon>Chelicerata</taxon>
        <taxon>Arachnida</taxon>
        <taxon>Araneae</taxon>
        <taxon>Araneomorphae</taxon>
        <taxon>Entelegynae</taxon>
        <taxon>Araneoidea</taxon>
        <taxon>Araneidae</taxon>
        <taxon>Araneus</taxon>
    </lineage>
</organism>
<reference evidence="8 9" key="1">
    <citation type="journal article" date="2019" name="Sci. Rep.">
        <title>Orb-weaving spider Araneus ventricosus genome elucidates the spidroin gene catalogue.</title>
        <authorList>
            <person name="Kono N."/>
            <person name="Nakamura H."/>
            <person name="Ohtoshi R."/>
            <person name="Moran D.A.P."/>
            <person name="Shinohara A."/>
            <person name="Yoshida Y."/>
            <person name="Fujiwara M."/>
            <person name="Mori M."/>
            <person name="Tomita M."/>
            <person name="Arakawa K."/>
        </authorList>
    </citation>
    <scope>NUCLEOTIDE SEQUENCE [LARGE SCALE GENOMIC DNA]</scope>
</reference>
<dbReference type="InterPro" id="IPR007715">
    <property type="entry name" value="Coq4"/>
</dbReference>
<dbReference type="HAMAP" id="MF_03111">
    <property type="entry name" value="Coq4"/>
    <property type="match status" value="1"/>
</dbReference>
<keyword evidence="4 7" id="KW-0496">Mitochondrion</keyword>
<evidence type="ECO:0000256" key="6">
    <source>
        <dbReference type="ARBA" id="ARBA00023239"/>
    </source>
</evidence>
<comment type="pathway">
    <text evidence="7">Cofactor biosynthesis; ubiquinone biosynthesis.</text>
</comment>
<comment type="caution">
    <text evidence="8">The sequence shown here is derived from an EMBL/GenBank/DDBJ whole genome shotgun (WGS) entry which is preliminary data.</text>
</comment>
<dbReference type="AlphaFoldDB" id="A0A4Y2LDM4"/>
<evidence type="ECO:0000256" key="3">
    <source>
        <dbReference type="ARBA" id="ARBA00022833"/>
    </source>
</evidence>
<evidence type="ECO:0000256" key="5">
    <source>
        <dbReference type="ARBA" id="ARBA00023136"/>
    </source>
</evidence>
<comment type="similarity">
    <text evidence="7">Belongs to the COQ4 family.</text>
</comment>
<evidence type="ECO:0000256" key="7">
    <source>
        <dbReference type="HAMAP-Rule" id="MF_03111"/>
    </source>
</evidence>
<dbReference type="EC" id="4.1.1.130" evidence="7"/>
<dbReference type="GO" id="GO:0120539">
    <property type="term" value="F:4-hydroxy-3-methoxy-5-polyprenylbenzoate decarboxylase activity"/>
    <property type="evidence" value="ECO:0007669"/>
    <property type="project" value="UniProtKB-EC"/>
</dbReference>
<dbReference type="Pfam" id="PF05019">
    <property type="entry name" value="Coq4"/>
    <property type="match status" value="1"/>
</dbReference>
<feature type="binding site" evidence="7">
    <location>
        <position position="180"/>
    </location>
    <ligand>
        <name>Zn(2+)</name>
        <dbReference type="ChEBI" id="CHEBI:29105"/>
    </ligand>
</feature>
<keyword evidence="8" id="KW-0830">Ubiquinone</keyword>
<comment type="catalytic activity">
    <reaction evidence="7">
        <text>a 4-hydroxy-3-methoxy-5-(all-trans-polyprenyl)benzoate + H(+) = a 2-methoxy-6-(all-trans-polyprenyl)phenol + CO2</text>
        <dbReference type="Rhea" id="RHEA:81179"/>
        <dbReference type="Rhea" id="RHEA-COMP:9551"/>
        <dbReference type="Rhea" id="RHEA-COMP:10931"/>
        <dbReference type="ChEBI" id="CHEBI:15378"/>
        <dbReference type="ChEBI" id="CHEBI:16526"/>
        <dbReference type="ChEBI" id="CHEBI:62731"/>
        <dbReference type="ChEBI" id="CHEBI:84443"/>
        <dbReference type="EC" id="4.1.1.130"/>
    </reaction>
</comment>
<feature type="binding site" evidence="7">
    <location>
        <position position="179"/>
    </location>
    <ligand>
        <name>Zn(2+)</name>
        <dbReference type="ChEBI" id="CHEBI:29105"/>
    </ligand>
</feature>
<comment type="cofactor">
    <cofactor evidence="7">
        <name>Zn(2+)</name>
        <dbReference type="ChEBI" id="CHEBI:29105"/>
    </cofactor>
</comment>
<keyword evidence="5 7" id="KW-0472">Membrane</keyword>
<gene>
    <name evidence="8" type="primary">coq4_0</name>
    <name evidence="8" type="ORF">AVEN_31709_1</name>
</gene>
<comment type="function">
    <text evidence="7">Lyase that catalyzes the C1-decarboxylation of 4-hydroxy-3-methoxy-5-(all-trans-polyprenyl)benzoic acid into 2-methoxy-6-(all-trans-polyprenyl)phenol during ubiquinone biosynthesis.</text>
</comment>
<evidence type="ECO:0000313" key="8">
    <source>
        <dbReference type="EMBL" id="GBN12891.1"/>
    </source>
</evidence>
<comment type="subunit">
    <text evidence="7">Component of a multi-subunit COQ enzyme complex.</text>
</comment>
<accession>A0A4Y2LDM4</accession>
<feature type="binding site" evidence="7">
    <location>
        <position position="195"/>
    </location>
    <ligand>
        <name>Zn(2+)</name>
        <dbReference type="ChEBI" id="CHEBI:29105"/>
    </ligand>
</feature>
<dbReference type="InterPro" id="IPR027540">
    <property type="entry name" value="Coq4_euk"/>
</dbReference>
<dbReference type="PANTHER" id="PTHR12922:SF7">
    <property type="entry name" value="UBIQUINONE BIOSYNTHESIS PROTEIN COQ4 HOMOLOG, MITOCHONDRIAL"/>
    <property type="match status" value="1"/>
</dbReference>
<proteinExistence type="inferred from homology"/>
<dbReference type="GO" id="GO:0031314">
    <property type="term" value="C:extrinsic component of mitochondrial inner membrane"/>
    <property type="evidence" value="ECO:0007669"/>
    <property type="project" value="UniProtKB-UniRule"/>
</dbReference>
<evidence type="ECO:0000256" key="2">
    <source>
        <dbReference type="ARBA" id="ARBA00022792"/>
    </source>
</evidence>
<evidence type="ECO:0000256" key="4">
    <source>
        <dbReference type="ARBA" id="ARBA00023128"/>
    </source>
</evidence>
<dbReference type="Proteomes" id="UP000499080">
    <property type="component" value="Unassembled WGS sequence"/>
</dbReference>
<comment type="subcellular location">
    <subcellularLocation>
        <location evidence="7">Mitochondrion inner membrane</location>
        <topology evidence="7">Peripheral membrane protein</topology>
        <orientation evidence="7">Matrix side</orientation>
    </subcellularLocation>
</comment>
<dbReference type="PANTHER" id="PTHR12922">
    <property type="entry name" value="UBIQUINONE BIOSYNTHESIS PROTEIN"/>
    <property type="match status" value="1"/>
</dbReference>
<dbReference type="EMBL" id="BGPR01005731">
    <property type="protein sequence ID" value="GBN12891.1"/>
    <property type="molecule type" value="Genomic_DNA"/>
</dbReference>
<feature type="binding site" evidence="7">
    <location>
        <position position="183"/>
    </location>
    <ligand>
        <name>Zn(2+)</name>
        <dbReference type="ChEBI" id="CHEBI:29105"/>
    </ligand>
</feature>